<name>A0ABV9PQI8_9ACTN</name>
<dbReference type="Proteomes" id="UP001595836">
    <property type="component" value="Unassembled WGS sequence"/>
</dbReference>
<feature type="transmembrane region" description="Helical" evidence="7">
    <location>
        <begin position="481"/>
        <end position="501"/>
    </location>
</feature>
<feature type="transmembrane region" description="Helical" evidence="7">
    <location>
        <begin position="230"/>
        <end position="249"/>
    </location>
</feature>
<accession>A0ABV9PQI8</accession>
<evidence type="ECO:0000313" key="10">
    <source>
        <dbReference type="Proteomes" id="UP001595836"/>
    </source>
</evidence>
<proteinExistence type="inferred from homology"/>
<reference evidence="10" key="1">
    <citation type="journal article" date="2019" name="Int. J. Syst. Evol. Microbiol.">
        <title>The Global Catalogue of Microorganisms (GCM) 10K type strain sequencing project: providing services to taxonomists for standard genome sequencing and annotation.</title>
        <authorList>
            <consortium name="The Broad Institute Genomics Platform"/>
            <consortium name="The Broad Institute Genome Sequencing Center for Infectious Disease"/>
            <person name="Wu L."/>
            <person name="Ma J."/>
        </authorList>
    </citation>
    <scope>NUCLEOTIDE SEQUENCE [LARGE SCALE GENOMIC DNA]</scope>
    <source>
        <strain evidence="10">JCM 11882</strain>
    </source>
</reference>
<feature type="transmembrane region" description="Helical" evidence="7">
    <location>
        <begin position="369"/>
        <end position="391"/>
    </location>
</feature>
<dbReference type="InterPro" id="IPR006707">
    <property type="entry name" value="T7SS_EccD"/>
</dbReference>
<feature type="domain" description="EccD-like transmembrane" evidence="8">
    <location>
        <begin position="149"/>
        <end position="509"/>
    </location>
</feature>
<keyword evidence="4 7" id="KW-0812">Transmembrane</keyword>
<feature type="transmembrane region" description="Helical" evidence="7">
    <location>
        <begin position="200"/>
        <end position="218"/>
    </location>
</feature>
<dbReference type="InterPro" id="IPR024962">
    <property type="entry name" value="YukD-like"/>
</dbReference>
<evidence type="ECO:0000256" key="3">
    <source>
        <dbReference type="ARBA" id="ARBA00022475"/>
    </source>
</evidence>
<feature type="transmembrane region" description="Helical" evidence="7">
    <location>
        <begin position="261"/>
        <end position="281"/>
    </location>
</feature>
<evidence type="ECO:0000256" key="1">
    <source>
        <dbReference type="ARBA" id="ARBA00004651"/>
    </source>
</evidence>
<evidence type="ECO:0000259" key="8">
    <source>
        <dbReference type="Pfam" id="PF19053"/>
    </source>
</evidence>
<dbReference type="PIRSF" id="PIRSF017804">
    <property type="entry name" value="Secretion_EccD1"/>
    <property type="match status" value="1"/>
</dbReference>
<organism evidence="9 10">
    <name type="scientific">Dietzia aurantiaca</name>
    <dbReference type="NCBI Taxonomy" id="983873"/>
    <lineage>
        <taxon>Bacteria</taxon>
        <taxon>Bacillati</taxon>
        <taxon>Actinomycetota</taxon>
        <taxon>Actinomycetes</taxon>
        <taxon>Mycobacteriales</taxon>
        <taxon>Dietziaceae</taxon>
        <taxon>Dietzia</taxon>
    </lineage>
</organism>
<dbReference type="NCBIfam" id="TIGR03920">
    <property type="entry name" value="T7SS_EccD"/>
    <property type="match status" value="1"/>
</dbReference>
<keyword evidence="3" id="KW-1003">Cell membrane</keyword>
<dbReference type="EMBL" id="JBHSHP010000008">
    <property type="protein sequence ID" value="MFC4753763.1"/>
    <property type="molecule type" value="Genomic_DNA"/>
</dbReference>
<keyword evidence="10" id="KW-1185">Reference proteome</keyword>
<evidence type="ECO:0000256" key="5">
    <source>
        <dbReference type="ARBA" id="ARBA00022989"/>
    </source>
</evidence>
<dbReference type="Gene3D" id="3.10.20.90">
    <property type="entry name" value="Phosphatidylinositol 3-kinase Catalytic Subunit, Chain A, domain 1"/>
    <property type="match status" value="1"/>
</dbReference>
<dbReference type="InterPro" id="IPR044049">
    <property type="entry name" value="EccD_transm"/>
</dbReference>
<evidence type="ECO:0000256" key="7">
    <source>
        <dbReference type="SAM" id="Phobius"/>
    </source>
</evidence>
<dbReference type="Pfam" id="PF08817">
    <property type="entry name" value="YukD"/>
    <property type="match status" value="1"/>
</dbReference>
<comment type="similarity">
    <text evidence="2">Belongs to the EccD/Snm4 family.</text>
</comment>
<keyword evidence="5 7" id="KW-1133">Transmembrane helix</keyword>
<evidence type="ECO:0000256" key="4">
    <source>
        <dbReference type="ARBA" id="ARBA00022692"/>
    </source>
</evidence>
<keyword evidence="6 7" id="KW-0472">Membrane</keyword>
<feature type="transmembrane region" description="Helical" evidence="7">
    <location>
        <begin position="173"/>
        <end position="193"/>
    </location>
</feature>
<dbReference type="RefSeq" id="WP_344988294.1">
    <property type="nucleotide sequence ID" value="NZ_BAABCD010000005.1"/>
</dbReference>
<evidence type="ECO:0000256" key="2">
    <source>
        <dbReference type="ARBA" id="ARBA00006162"/>
    </source>
</evidence>
<sequence>MTGQGEVREVAAGVEPLDQRRVSIVCRSTRVDVSLPAHLELVSVIPEVVDLVRDHVRVAAGPGSGVDADARMGGGTGGSWQLSRLAGGPLAVSETLAQQRVHDGEILVLDHRPVPTPAPLFDDVLQGLTEPDVARSPVWDRRDAVLTATATAGVAAVAAALALGVQWSARGGLFTSLISLVLALLGLAAVIALRRTPAPGPAHVVAGSVVVGFTVLAAGTTGPPPVGPGALLGACTAGAVVATVLRCTVFRPTTGTYGMAAGYLAAAIALGVGAVGALVVAVTGVPAGSVGAGAVLVGLLLLTAAPRLAVSAARIPIPPVPAPGEEVADGDLEEIDHDLHARTADARRPQGQLPTPEALRHRFLTSRSWLTGLLLAAATVCTSGALSALSGDAASRWAAPLALVLIVVLVLRGLGYSDRVHTTVLLAAALVLAAGVLVGAALSLASPVGVVVPAAVAVAVAVVVAASVLPHVDPSPATLRAVGVVEAIAICLVVPLAVGAMDVYSLVRQR</sequence>
<comment type="caution">
    <text evidence="9">The sequence shown here is derived from an EMBL/GenBank/DDBJ whole genome shotgun (WGS) entry which is preliminary data.</text>
</comment>
<feature type="transmembrane region" description="Helical" evidence="7">
    <location>
        <begin position="423"/>
        <end position="444"/>
    </location>
</feature>
<evidence type="ECO:0000256" key="6">
    <source>
        <dbReference type="ARBA" id="ARBA00023136"/>
    </source>
</evidence>
<feature type="transmembrane region" description="Helical" evidence="7">
    <location>
        <begin position="450"/>
        <end position="469"/>
    </location>
</feature>
<evidence type="ECO:0000313" key="9">
    <source>
        <dbReference type="EMBL" id="MFC4753763.1"/>
    </source>
</evidence>
<gene>
    <name evidence="9" type="primary">eccD</name>
    <name evidence="9" type="ORF">ACFO7U_03075</name>
</gene>
<feature type="transmembrane region" description="Helical" evidence="7">
    <location>
        <begin position="144"/>
        <end position="167"/>
    </location>
</feature>
<protein>
    <submittedName>
        <fullName evidence="9">Type VII secretion integral membrane protein EccD</fullName>
    </submittedName>
</protein>
<dbReference type="Pfam" id="PF19053">
    <property type="entry name" value="EccD"/>
    <property type="match status" value="1"/>
</dbReference>
<feature type="transmembrane region" description="Helical" evidence="7">
    <location>
        <begin position="287"/>
        <end position="305"/>
    </location>
</feature>
<comment type="subcellular location">
    <subcellularLocation>
        <location evidence="1">Cell membrane</location>
        <topology evidence="1">Multi-pass membrane protein</topology>
    </subcellularLocation>
</comment>
<feature type="transmembrane region" description="Helical" evidence="7">
    <location>
        <begin position="397"/>
        <end position="416"/>
    </location>
</feature>